<sequence length="302" mass="33820">MIGSVDMDAQVDLAGLTPVERELLRLGVMQWTRLEGSKDVVTGLLDYSDRSELRSDVARLAGLIATASPMSRRDCRRLLLATELAFASETLGWSRDWSPDTGFADRDTITVLRSVQEKIAGIIHGGDDRVAELGPAVQPAWSPISMDADDAYWTPFRQRFDFRPSMHSWPAITEPAPSVTVDLSPIFAARSHPEFTAGVAAVNSLTLLALARVLEPGTSLVVLDWQHQTYRFWPHRFACQPDPQWQMDVFPNGDYYIFLTEDMNTGTFGHPWEQTLCVFGEPLVSTLIPMLTSWLPVQRTNR</sequence>
<evidence type="ECO:0008006" key="3">
    <source>
        <dbReference type="Google" id="ProtNLM"/>
    </source>
</evidence>
<name>A0ABN3HKS4_9ACTN</name>
<dbReference type="Pfam" id="PF10898">
    <property type="entry name" value="DUF2716"/>
    <property type="match status" value="1"/>
</dbReference>
<keyword evidence="2" id="KW-1185">Reference proteome</keyword>
<comment type="caution">
    <text evidence="1">The sequence shown here is derived from an EMBL/GenBank/DDBJ whole genome shotgun (WGS) entry which is preliminary data.</text>
</comment>
<organism evidence="1 2">
    <name type="scientific">Dactylosporangium salmoneum</name>
    <dbReference type="NCBI Taxonomy" id="53361"/>
    <lineage>
        <taxon>Bacteria</taxon>
        <taxon>Bacillati</taxon>
        <taxon>Actinomycetota</taxon>
        <taxon>Actinomycetes</taxon>
        <taxon>Micromonosporales</taxon>
        <taxon>Micromonosporaceae</taxon>
        <taxon>Dactylosporangium</taxon>
    </lineage>
</organism>
<gene>
    <name evidence="1" type="ORF">GCM10010170_091400</name>
</gene>
<evidence type="ECO:0000313" key="1">
    <source>
        <dbReference type="EMBL" id="GAA2382828.1"/>
    </source>
</evidence>
<reference evidence="1 2" key="1">
    <citation type="journal article" date="2019" name="Int. J. Syst. Evol. Microbiol.">
        <title>The Global Catalogue of Microorganisms (GCM) 10K type strain sequencing project: providing services to taxonomists for standard genome sequencing and annotation.</title>
        <authorList>
            <consortium name="The Broad Institute Genomics Platform"/>
            <consortium name="The Broad Institute Genome Sequencing Center for Infectious Disease"/>
            <person name="Wu L."/>
            <person name="Ma J."/>
        </authorList>
    </citation>
    <scope>NUCLEOTIDE SEQUENCE [LARGE SCALE GENOMIC DNA]</scope>
    <source>
        <strain evidence="1 2">JCM 3272</strain>
    </source>
</reference>
<dbReference type="Proteomes" id="UP001501444">
    <property type="component" value="Unassembled WGS sequence"/>
</dbReference>
<dbReference type="EMBL" id="BAAARV010000093">
    <property type="protein sequence ID" value="GAA2382828.1"/>
    <property type="molecule type" value="Genomic_DNA"/>
</dbReference>
<protein>
    <recommendedName>
        <fullName evidence="3">DUF2716 domain-containing protein</fullName>
    </recommendedName>
</protein>
<accession>A0ABN3HKS4</accession>
<evidence type="ECO:0000313" key="2">
    <source>
        <dbReference type="Proteomes" id="UP001501444"/>
    </source>
</evidence>
<proteinExistence type="predicted"/>
<dbReference type="InterPro" id="IPR020323">
    <property type="entry name" value="DUF2716"/>
</dbReference>